<dbReference type="RefSeq" id="XP_031868250.1">
    <property type="nucleotide sequence ID" value="XM_032015981.1"/>
</dbReference>
<dbReference type="Gene3D" id="3.40.1060.10">
    <property type="entry name" value="Aconitase, Domain 2"/>
    <property type="match status" value="1"/>
</dbReference>
<dbReference type="InterPro" id="IPR050067">
    <property type="entry name" value="IPM_dehydratase_rel_enz"/>
</dbReference>
<evidence type="ECO:0000259" key="6">
    <source>
        <dbReference type="Pfam" id="PF00330"/>
    </source>
</evidence>
<evidence type="ECO:0000256" key="3">
    <source>
        <dbReference type="ARBA" id="ARBA00023014"/>
    </source>
</evidence>
<dbReference type="GO" id="GO:0051536">
    <property type="term" value="F:iron-sulfur cluster binding"/>
    <property type="evidence" value="ECO:0007669"/>
    <property type="project" value="UniProtKB-KW"/>
</dbReference>
<comment type="caution">
    <text evidence="7">The sequence shown here is derived from an EMBL/GenBank/DDBJ whole genome shotgun (WGS) entry which is preliminary data.</text>
</comment>
<dbReference type="InterPro" id="IPR001030">
    <property type="entry name" value="Acoase/IPM_deHydtase_lsu_aba"/>
</dbReference>
<dbReference type="Proteomes" id="UP000254866">
    <property type="component" value="Unassembled WGS sequence"/>
</dbReference>
<dbReference type="GO" id="GO:0046872">
    <property type="term" value="F:metal ion binding"/>
    <property type="evidence" value="ECO:0007669"/>
    <property type="project" value="UniProtKB-KW"/>
</dbReference>
<evidence type="ECO:0000256" key="5">
    <source>
        <dbReference type="SAM" id="MobiDB-lite"/>
    </source>
</evidence>
<dbReference type="STRING" id="2656787.A0A370TJ97"/>
<gene>
    <name evidence="7" type="ORF">BP5553_07358</name>
</gene>
<keyword evidence="8" id="KW-1185">Reference proteome</keyword>
<dbReference type="GO" id="GO:0016829">
    <property type="term" value="F:lyase activity"/>
    <property type="evidence" value="ECO:0007669"/>
    <property type="project" value="UniProtKB-KW"/>
</dbReference>
<dbReference type="OrthoDB" id="10262323at2759"/>
<keyword evidence="4" id="KW-0456">Lyase</keyword>
<feature type="domain" description="Aconitase/3-isopropylmalate dehydratase large subunit alpha/beta/alpha" evidence="6">
    <location>
        <begin position="1"/>
        <end position="49"/>
    </location>
</feature>
<dbReference type="AlphaFoldDB" id="A0A370TJ97"/>
<dbReference type="InterPro" id="IPR036008">
    <property type="entry name" value="Aconitase_4Fe-4S_dom"/>
</dbReference>
<keyword evidence="3" id="KW-0411">Iron-sulfur</keyword>
<dbReference type="InterPro" id="IPR018136">
    <property type="entry name" value="Aconitase_4Fe-4S_BS"/>
</dbReference>
<dbReference type="PANTHER" id="PTHR43822:SF2">
    <property type="entry name" value="HOMOACONITASE, MITOCHONDRIAL"/>
    <property type="match status" value="1"/>
</dbReference>
<dbReference type="EMBL" id="NPIC01000006">
    <property type="protein sequence ID" value="RDL35427.1"/>
    <property type="molecule type" value="Genomic_DNA"/>
</dbReference>
<keyword evidence="2" id="KW-0408">Iron</keyword>
<evidence type="ECO:0000313" key="8">
    <source>
        <dbReference type="Proteomes" id="UP000254866"/>
    </source>
</evidence>
<dbReference type="Gene3D" id="3.30.499.10">
    <property type="entry name" value="Aconitase, domain 3"/>
    <property type="match status" value="1"/>
</dbReference>
<evidence type="ECO:0000256" key="1">
    <source>
        <dbReference type="ARBA" id="ARBA00022723"/>
    </source>
</evidence>
<sequence length="236" mass="25409">MKSLPVDDRLTIANMTTEWGALMANFPIDSTLQGWMRATATTSALFDEKDAVRRFTHHQIDDLLETQLVANKGATYAKPPYQPFDFIPLRIRAQFRQALLGTGAKPLISGCGPCIGLGTGLLEPGEVGISASNRNFKGRMGSLDTKAYLASPEVVAASTSSGKISGQGWYKKPVRVEKVVLGEGNGIPEENRAISVGDALDRLIADADKIIDSSETSTFGSLHPSLQQPRMKSTSN</sequence>
<proteinExistence type="predicted"/>
<dbReference type="GO" id="GO:0019752">
    <property type="term" value="P:carboxylic acid metabolic process"/>
    <property type="evidence" value="ECO:0007669"/>
    <property type="project" value="UniProtKB-ARBA"/>
</dbReference>
<accession>A0A370TJ97</accession>
<dbReference type="PROSITE" id="PS01244">
    <property type="entry name" value="ACONITASE_2"/>
    <property type="match status" value="1"/>
</dbReference>
<dbReference type="GeneID" id="43600207"/>
<reference evidence="7 8" key="1">
    <citation type="journal article" date="2018" name="IMA Fungus">
        <title>IMA Genome-F 9: Draft genome sequence of Annulohypoxylon stygium, Aspergillus mulundensis, Berkeleyomyces basicola (syn. Thielaviopsis basicola), Ceratocystis smalleyi, two Cercospora beticola strains, Coleophoma cylindrospora, Fusarium fracticaudum, Phialophora cf. hyalina, and Morchella septimelata.</title>
        <authorList>
            <person name="Wingfield B.D."/>
            <person name="Bills G.F."/>
            <person name="Dong Y."/>
            <person name="Huang W."/>
            <person name="Nel W.J."/>
            <person name="Swalarsk-Parry B.S."/>
            <person name="Vaghefi N."/>
            <person name="Wilken P.M."/>
            <person name="An Z."/>
            <person name="de Beer Z.W."/>
            <person name="De Vos L."/>
            <person name="Chen L."/>
            <person name="Duong T.A."/>
            <person name="Gao Y."/>
            <person name="Hammerbacher A."/>
            <person name="Kikkert J.R."/>
            <person name="Li Y."/>
            <person name="Li H."/>
            <person name="Li K."/>
            <person name="Li Q."/>
            <person name="Liu X."/>
            <person name="Ma X."/>
            <person name="Naidoo K."/>
            <person name="Pethybridge S.J."/>
            <person name="Sun J."/>
            <person name="Steenkamp E.T."/>
            <person name="van der Nest M.A."/>
            <person name="van Wyk S."/>
            <person name="Wingfield M.J."/>
            <person name="Xiong C."/>
            <person name="Yue Q."/>
            <person name="Zhang X."/>
        </authorList>
    </citation>
    <scope>NUCLEOTIDE SEQUENCE [LARGE SCALE GENOMIC DNA]</scope>
    <source>
        <strain evidence="7 8">BP 5553</strain>
    </source>
</reference>
<dbReference type="InterPro" id="IPR015932">
    <property type="entry name" value="Aconitase_dom2"/>
</dbReference>
<dbReference type="PANTHER" id="PTHR43822">
    <property type="entry name" value="HOMOACONITASE, MITOCHONDRIAL-RELATED"/>
    <property type="match status" value="1"/>
</dbReference>
<feature type="domain" description="Aconitase/3-isopropylmalate dehydratase large subunit alpha/beta/alpha" evidence="6">
    <location>
        <begin position="96"/>
        <end position="161"/>
    </location>
</feature>
<organism evidence="7 8">
    <name type="scientific">Venustampulla echinocandica</name>
    <dbReference type="NCBI Taxonomy" id="2656787"/>
    <lineage>
        <taxon>Eukaryota</taxon>
        <taxon>Fungi</taxon>
        <taxon>Dikarya</taxon>
        <taxon>Ascomycota</taxon>
        <taxon>Pezizomycotina</taxon>
        <taxon>Leotiomycetes</taxon>
        <taxon>Helotiales</taxon>
        <taxon>Pleuroascaceae</taxon>
        <taxon>Venustampulla</taxon>
    </lineage>
</organism>
<name>A0A370TJ97_9HELO</name>
<evidence type="ECO:0000256" key="2">
    <source>
        <dbReference type="ARBA" id="ARBA00023004"/>
    </source>
</evidence>
<keyword evidence="1" id="KW-0479">Metal-binding</keyword>
<dbReference type="SUPFAM" id="SSF53732">
    <property type="entry name" value="Aconitase iron-sulfur domain"/>
    <property type="match status" value="1"/>
</dbReference>
<evidence type="ECO:0000313" key="7">
    <source>
        <dbReference type="EMBL" id="RDL35427.1"/>
    </source>
</evidence>
<evidence type="ECO:0000256" key="4">
    <source>
        <dbReference type="ARBA" id="ARBA00023239"/>
    </source>
</evidence>
<dbReference type="InterPro" id="IPR015931">
    <property type="entry name" value="Acnase/IPM_dHydase_lsu_aba_1/3"/>
</dbReference>
<dbReference type="Pfam" id="PF00330">
    <property type="entry name" value="Aconitase"/>
    <property type="match status" value="2"/>
</dbReference>
<feature type="region of interest" description="Disordered" evidence="5">
    <location>
        <begin position="216"/>
        <end position="236"/>
    </location>
</feature>
<protein>
    <recommendedName>
        <fullName evidence="6">Aconitase/3-isopropylmalate dehydratase large subunit alpha/beta/alpha domain-containing protein</fullName>
    </recommendedName>
</protein>